<sequence>MPRKYLRRMETVSAGGGHHSEIERMRRKSQESQQIQQENLHQNLLYSPAEMCRRRHSAIAKRRRSSAASSSSNSRRSSSTTLLISRTESEKLEKQVNFAKDERPSTLLAQNVTKKQNGVSSNFILPPYNGQIDQKTCIDTNNPVQLILREISDASFATFL</sequence>
<feature type="region of interest" description="Disordered" evidence="1">
    <location>
        <begin position="55"/>
        <end position="88"/>
    </location>
</feature>
<dbReference type="Proteomes" id="UP000095281">
    <property type="component" value="Unplaced"/>
</dbReference>
<feature type="compositionally biased region" description="Low complexity" evidence="1">
    <location>
        <begin position="66"/>
        <end position="79"/>
    </location>
</feature>
<dbReference type="WBParaSite" id="MhA1_Contig862.frz3.gene6">
    <property type="protein sequence ID" value="MhA1_Contig862.frz3.gene6"/>
    <property type="gene ID" value="MhA1_Contig862.frz3.gene6"/>
</dbReference>
<feature type="compositionally biased region" description="Basic residues" evidence="1">
    <location>
        <begin position="55"/>
        <end position="65"/>
    </location>
</feature>
<protein>
    <submittedName>
        <fullName evidence="3">Uncharacterized protein</fullName>
    </submittedName>
</protein>
<evidence type="ECO:0000256" key="1">
    <source>
        <dbReference type="SAM" id="MobiDB-lite"/>
    </source>
</evidence>
<feature type="compositionally biased region" description="Basic and acidic residues" evidence="1">
    <location>
        <begin position="18"/>
        <end position="30"/>
    </location>
</feature>
<evidence type="ECO:0000313" key="3">
    <source>
        <dbReference type="WBParaSite" id="MhA1_Contig862.frz3.gene6"/>
    </source>
</evidence>
<accession>A0A1I8C1D4</accession>
<proteinExistence type="predicted"/>
<dbReference type="AlphaFoldDB" id="A0A1I8C1D4"/>
<organism evidence="2 3">
    <name type="scientific">Meloidogyne hapla</name>
    <name type="common">Root-knot nematode worm</name>
    <dbReference type="NCBI Taxonomy" id="6305"/>
    <lineage>
        <taxon>Eukaryota</taxon>
        <taxon>Metazoa</taxon>
        <taxon>Ecdysozoa</taxon>
        <taxon>Nematoda</taxon>
        <taxon>Chromadorea</taxon>
        <taxon>Rhabditida</taxon>
        <taxon>Tylenchina</taxon>
        <taxon>Tylenchomorpha</taxon>
        <taxon>Tylenchoidea</taxon>
        <taxon>Meloidogynidae</taxon>
        <taxon>Meloidogyninae</taxon>
        <taxon>Meloidogyne</taxon>
    </lineage>
</organism>
<evidence type="ECO:0000313" key="2">
    <source>
        <dbReference type="Proteomes" id="UP000095281"/>
    </source>
</evidence>
<feature type="region of interest" description="Disordered" evidence="1">
    <location>
        <begin position="1"/>
        <end position="36"/>
    </location>
</feature>
<keyword evidence="2" id="KW-1185">Reference proteome</keyword>
<name>A0A1I8C1D4_MELHA</name>
<reference evidence="3" key="1">
    <citation type="submission" date="2016-11" db="UniProtKB">
        <authorList>
            <consortium name="WormBaseParasite"/>
        </authorList>
    </citation>
    <scope>IDENTIFICATION</scope>
</reference>